<keyword evidence="3 11" id="KW-1134">Transmembrane beta strand</keyword>
<sequence length="856" mass="92139">MNPPTAFRRGALLALCLCATEALADARLEARRHFRNGMNLIEQKQFDEGIAELEEAYNIKPHPSVLYNIARAYQDAGRFDEALDRYKRYLASNPPDAANVQAQITRLEATRQAAQAEAPAPGTQPGGTSGTGSTTGLPMPPPPPTSIQAQQQLVALMERLEKAVNRAESLTAQPQAQQQPAATPGTDANASDSAGSGDTSGDQGLVPYEERVVTASRRAQSSLESPNATTVITAEDIRLSGATTLPELLRRVPGADVMAMGVGSANVSLRGFNQRLANKVLVLVDGRTEYQDFLGLTVWAGLPIGLEEIDRIEVIRGPGSALYGANAMLGVINIITQAPGTGRRARFGAMAGGGNTVQGSFVSHGQNGALRYRASAAYRQEDKWSRDYESGRPDFALEGPADPDLGQRGARANLSTVYSFEEGRAIGLSGGVHRYLTEIYPLGLLRNYYIDGLGAYAKADVELGAVKLKAFWNHLSGDAGPQYEAIGQRSLGIQVASNVFNGEALYARSFELAGEHQVNIGVEGRLKRVAFTYLDGLREEFHAAAFVQDEWRIVQPLRLVVSYRVDRHPLLDKGNPGIAQSPRLSAVFQPIEGHAFRASVATAFREPTFLESYTRLPVPVPGVNGVSLLTTGNRTLRPERLNALELGWRGESPRLGLDWDVALYQNTVKDLIALSPVQPLPAGESYDSGTGSYLLGRSLFTNEAAIYTARGVEAGINVSPIDGLGVKASAAYQHVSSDLPEEEGQCGTCSQAPAFRLFGGVTYRTRTDLEFGIEAAFTTSTTWVEREPSASDPTRVDLIANNLPAYTVVNARVGYTVVKDFVSVALQGSQLGGSHSEHPFGNRIERRVFANLTVTP</sequence>
<dbReference type="InterPro" id="IPR012910">
    <property type="entry name" value="Plug_dom"/>
</dbReference>
<evidence type="ECO:0000256" key="1">
    <source>
        <dbReference type="ARBA" id="ARBA00004571"/>
    </source>
</evidence>
<evidence type="ECO:0000256" key="14">
    <source>
        <dbReference type="SAM" id="SignalP"/>
    </source>
</evidence>
<dbReference type="SUPFAM" id="SSF56935">
    <property type="entry name" value="Porins"/>
    <property type="match status" value="1"/>
</dbReference>
<feature type="region of interest" description="Disordered" evidence="13">
    <location>
        <begin position="111"/>
        <end position="147"/>
    </location>
</feature>
<dbReference type="PANTHER" id="PTHR30069">
    <property type="entry name" value="TONB-DEPENDENT OUTER MEMBRANE RECEPTOR"/>
    <property type="match status" value="1"/>
</dbReference>
<evidence type="ECO:0000256" key="5">
    <source>
        <dbReference type="ARBA" id="ARBA00022729"/>
    </source>
</evidence>
<dbReference type="CDD" id="cd01347">
    <property type="entry name" value="ligand_gated_channel"/>
    <property type="match status" value="1"/>
</dbReference>
<dbReference type="RefSeq" id="WP_338280415.1">
    <property type="nucleotide sequence ID" value="NZ_BTTX01000006.1"/>
</dbReference>
<evidence type="ECO:0000256" key="9">
    <source>
        <dbReference type="ARBA" id="ARBA00023237"/>
    </source>
</evidence>
<dbReference type="Pfam" id="PF07715">
    <property type="entry name" value="Plug"/>
    <property type="match status" value="1"/>
</dbReference>
<feature type="signal peptide" evidence="14">
    <location>
        <begin position="1"/>
        <end position="24"/>
    </location>
</feature>
<evidence type="ECO:0000256" key="10">
    <source>
        <dbReference type="PROSITE-ProRule" id="PRU00339"/>
    </source>
</evidence>
<dbReference type="InterPro" id="IPR036942">
    <property type="entry name" value="Beta-barrel_TonB_sf"/>
</dbReference>
<name>A0ABQ6QZF0_9BACT</name>
<keyword evidence="6 12" id="KW-0798">TonB box</keyword>
<dbReference type="PANTHER" id="PTHR30069:SF29">
    <property type="entry name" value="HEMOGLOBIN AND HEMOGLOBIN-HAPTOGLOBIN-BINDING PROTEIN 1-RELATED"/>
    <property type="match status" value="1"/>
</dbReference>
<keyword evidence="5 14" id="KW-0732">Signal</keyword>
<evidence type="ECO:0000313" key="17">
    <source>
        <dbReference type="EMBL" id="GMU09424.1"/>
    </source>
</evidence>
<keyword evidence="10" id="KW-0802">TPR repeat</keyword>
<evidence type="ECO:0000256" key="12">
    <source>
        <dbReference type="RuleBase" id="RU003357"/>
    </source>
</evidence>
<dbReference type="InterPro" id="IPR019734">
    <property type="entry name" value="TPR_rpt"/>
</dbReference>
<dbReference type="PROSITE" id="PS52016">
    <property type="entry name" value="TONB_DEPENDENT_REC_3"/>
    <property type="match status" value="1"/>
</dbReference>
<evidence type="ECO:0000259" key="16">
    <source>
        <dbReference type="Pfam" id="PF07715"/>
    </source>
</evidence>
<comment type="similarity">
    <text evidence="11 12">Belongs to the TonB-dependent receptor family.</text>
</comment>
<dbReference type="Pfam" id="PF14559">
    <property type="entry name" value="TPR_19"/>
    <property type="match status" value="1"/>
</dbReference>
<keyword evidence="4 11" id="KW-0812">Transmembrane</keyword>
<protein>
    <recommendedName>
        <fullName evidence="19">TonB-dependent receptor</fullName>
    </recommendedName>
</protein>
<keyword evidence="9 11" id="KW-0998">Cell outer membrane</keyword>
<dbReference type="EMBL" id="BTTX01000006">
    <property type="protein sequence ID" value="GMU09424.1"/>
    <property type="molecule type" value="Genomic_DNA"/>
</dbReference>
<reference evidence="17 18" key="1">
    <citation type="journal article" date="2024" name="Arch. Microbiol.">
        <title>Corallococcus caeni sp. nov., a novel myxobacterium isolated from activated sludge.</title>
        <authorList>
            <person name="Tomita S."/>
            <person name="Nakai R."/>
            <person name="Kuroda K."/>
            <person name="Kurashita H."/>
            <person name="Hatamoto M."/>
            <person name="Yamaguchi T."/>
            <person name="Narihiro T."/>
        </authorList>
    </citation>
    <scope>NUCLEOTIDE SEQUENCE [LARGE SCALE GENOMIC DNA]</scope>
    <source>
        <strain evidence="17 18">NO1</strain>
    </source>
</reference>
<evidence type="ECO:0000256" key="3">
    <source>
        <dbReference type="ARBA" id="ARBA00022452"/>
    </source>
</evidence>
<evidence type="ECO:0008006" key="19">
    <source>
        <dbReference type="Google" id="ProtNLM"/>
    </source>
</evidence>
<dbReference type="Gene3D" id="2.170.130.10">
    <property type="entry name" value="TonB-dependent receptor, plug domain"/>
    <property type="match status" value="1"/>
</dbReference>
<evidence type="ECO:0000313" key="18">
    <source>
        <dbReference type="Proteomes" id="UP001342631"/>
    </source>
</evidence>
<feature type="domain" description="TonB-dependent receptor-like beta-barrel" evidence="15">
    <location>
        <begin position="373"/>
        <end position="826"/>
    </location>
</feature>
<dbReference type="Gene3D" id="1.25.40.10">
    <property type="entry name" value="Tetratricopeptide repeat domain"/>
    <property type="match status" value="1"/>
</dbReference>
<organism evidence="17 18">
    <name type="scientific">Corallococcus caeni</name>
    <dbReference type="NCBI Taxonomy" id="3082388"/>
    <lineage>
        <taxon>Bacteria</taxon>
        <taxon>Pseudomonadati</taxon>
        <taxon>Myxococcota</taxon>
        <taxon>Myxococcia</taxon>
        <taxon>Myxococcales</taxon>
        <taxon>Cystobacterineae</taxon>
        <taxon>Myxococcaceae</taxon>
        <taxon>Corallococcus</taxon>
    </lineage>
</organism>
<dbReference type="InterPro" id="IPR039426">
    <property type="entry name" value="TonB-dep_rcpt-like"/>
</dbReference>
<comment type="caution">
    <text evidence="17">The sequence shown here is derived from an EMBL/GenBank/DDBJ whole genome shotgun (WGS) entry which is preliminary data.</text>
</comment>
<keyword evidence="18" id="KW-1185">Reference proteome</keyword>
<evidence type="ECO:0000256" key="13">
    <source>
        <dbReference type="SAM" id="MobiDB-lite"/>
    </source>
</evidence>
<evidence type="ECO:0000256" key="6">
    <source>
        <dbReference type="ARBA" id="ARBA00023077"/>
    </source>
</evidence>
<feature type="chain" id="PRO_5045122457" description="TonB-dependent receptor" evidence="14">
    <location>
        <begin position="25"/>
        <end position="856"/>
    </location>
</feature>
<feature type="compositionally biased region" description="Low complexity" evidence="13">
    <location>
        <begin position="171"/>
        <end position="202"/>
    </location>
</feature>
<comment type="subcellular location">
    <subcellularLocation>
        <location evidence="1 11">Cell outer membrane</location>
        <topology evidence="1 11">Multi-pass membrane protein</topology>
    </subcellularLocation>
</comment>
<keyword evidence="8" id="KW-0675">Receptor</keyword>
<dbReference type="PROSITE" id="PS50005">
    <property type="entry name" value="TPR"/>
    <property type="match status" value="1"/>
</dbReference>
<keyword evidence="7 11" id="KW-0472">Membrane</keyword>
<dbReference type="InterPro" id="IPR037066">
    <property type="entry name" value="Plug_dom_sf"/>
</dbReference>
<feature type="region of interest" description="Disordered" evidence="13">
    <location>
        <begin position="168"/>
        <end position="206"/>
    </location>
</feature>
<dbReference type="InterPro" id="IPR011990">
    <property type="entry name" value="TPR-like_helical_dom_sf"/>
</dbReference>
<evidence type="ECO:0000256" key="4">
    <source>
        <dbReference type="ARBA" id="ARBA00022692"/>
    </source>
</evidence>
<feature type="repeat" description="TPR" evidence="10">
    <location>
        <begin position="63"/>
        <end position="96"/>
    </location>
</feature>
<evidence type="ECO:0000256" key="7">
    <source>
        <dbReference type="ARBA" id="ARBA00023136"/>
    </source>
</evidence>
<dbReference type="Pfam" id="PF00593">
    <property type="entry name" value="TonB_dep_Rec_b-barrel"/>
    <property type="match status" value="1"/>
</dbReference>
<feature type="compositionally biased region" description="Low complexity" evidence="13">
    <location>
        <begin position="111"/>
        <end position="123"/>
    </location>
</feature>
<evidence type="ECO:0000256" key="11">
    <source>
        <dbReference type="PROSITE-ProRule" id="PRU01360"/>
    </source>
</evidence>
<evidence type="ECO:0000259" key="15">
    <source>
        <dbReference type="Pfam" id="PF00593"/>
    </source>
</evidence>
<accession>A0ABQ6QZF0</accession>
<evidence type="ECO:0000256" key="2">
    <source>
        <dbReference type="ARBA" id="ARBA00022448"/>
    </source>
</evidence>
<dbReference type="Proteomes" id="UP001342631">
    <property type="component" value="Unassembled WGS sequence"/>
</dbReference>
<gene>
    <name evidence="17" type="ORF">ASNO1_56780</name>
</gene>
<dbReference type="InterPro" id="IPR000531">
    <property type="entry name" value="Beta-barrel_TonB"/>
</dbReference>
<feature type="domain" description="TonB-dependent receptor plug" evidence="16">
    <location>
        <begin position="224"/>
        <end position="331"/>
    </location>
</feature>
<evidence type="ECO:0000256" key="8">
    <source>
        <dbReference type="ARBA" id="ARBA00023170"/>
    </source>
</evidence>
<dbReference type="Gene3D" id="2.40.170.20">
    <property type="entry name" value="TonB-dependent receptor, beta-barrel domain"/>
    <property type="match status" value="1"/>
</dbReference>
<keyword evidence="2 11" id="KW-0813">Transport</keyword>
<proteinExistence type="inferred from homology"/>
<dbReference type="SUPFAM" id="SSF48452">
    <property type="entry name" value="TPR-like"/>
    <property type="match status" value="1"/>
</dbReference>